<dbReference type="SMART" id="SM00028">
    <property type="entry name" value="TPR"/>
    <property type="match status" value="7"/>
</dbReference>
<dbReference type="CDD" id="cd15831">
    <property type="entry name" value="BTAD"/>
    <property type="match status" value="1"/>
</dbReference>
<dbReference type="InterPro" id="IPR011990">
    <property type="entry name" value="TPR-like_helical_dom_sf"/>
</dbReference>
<dbReference type="EMBL" id="BAAAQM010000044">
    <property type="protein sequence ID" value="GAA1990980.1"/>
    <property type="molecule type" value="Genomic_DNA"/>
</dbReference>
<dbReference type="InterPro" id="IPR019734">
    <property type="entry name" value="TPR_rpt"/>
</dbReference>
<evidence type="ECO:0000256" key="2">
    <source>
        <dbReference type="ARBA" id="ARBA00023125"/>
    </source>
</evidence>
<feature type="region of interest" description="Disordered" evidence="4">
    <location>
        <begin position="265"/>
        <end position="353"/>
    </location>
</feature>
<dbReference type="Pfam" id="PF00486">
    <property type="entry name" value="Trans_reg_C"/>
    <property type="match status" value="1"/>
</dbReference>
<gene>
    <name evidence="6" type="ORF">GCM10009838_62930</name>
</gene>
<evidence type="ECO:0000256" key="3">
    <source>
        <dbReference type="PROSITE-ProRule" id="PRU01091"/>
    </source>
</evidence>
<evidence type="ECO:0000313" key="7">
    <source>
        <dbReference type="Proteomes" id="UP001499854"/>
    </source>
</evidence>
<feature type="domain" description="OmpR/PhoB-type" evidence="5">
    <location>
        <begin position="1"/>
        <end position="107"/>
    </location>
</feature>
<proteinExistence type="inferred from homology"/>
<dbReference type="SMART" id="SM00862">
    <property type="entry name" value="Trans_reg_C"/>
    <property type="match status" value="1"/>
</dbReference>
<feature type="DNA-binding region" description="OmpR/PhoB-type" evidence="3">
    <location>
        <begin position="1"/>
        <end position="107"/>
    </location>
</feature>
<evidence type="ECO:0000256" key="1">
    <source>
        <dbReference type="ARBA" id="ARBA00005820"/>
    </source>
</evidence>
<dbReference type="Pfam" id="PF03704">
    <property type="entry name" value="BTAD"/>
    <property type="match status" value="1"/>
</dbReference>
<organism evidence="6 7">
    <name type="scientific">Catenulispora subtropica</name>
    <dbReference type="NCBI Taxonomy" id="450798"/>
    <lineage>
        <taxon>Bacteria</taxon>
        <taxon>Bacillati</taxon>
        <taxon>Actinomycetota</taxon>
        <taxon>Actinomycetes</taxon>
        <taxon>Catenulisporales</taxon>
        <taxon>Catenulisporaceae</taxon>
        <taxon>Catenulispora</taxon>
    </lineage>
</organism>
<dbReference type="PRINTS" id="PR00364">
    <property type="entry name" value="DISEASERSIST"/>
</dbReference>
<accession>A0ABN2SQV4</accession>
<dbReference type="InterPro" id="IPR001867">
    <property type="entry name" value="OmpR/PhoB-type_DNA-bd"/>
</dbReference>
<dbReference type="InterPro" id="IPR036388">
    <property type="entry name" value="WH-like_DNA-bd_sf"/>
</dbReference>
<dbReference type="SUPFAM" id="SSF48452">
    <property type="entry name" value="TPR-like"/>
    <property type="match status" value="3"/>
</dbReference>
<dbReference type="Proteomes" id="UP001499854">
    <property type="component" value="Unassembled WGS sequence"/>
</dbReference>
<keyword evidence="2 3" id="KW-0238">DNA-binding</keyword>
<evidence type="ECO:0000313" key="6">
    <source>
        <dbReference type="EMBL" id="GAA1990980.1"/>
    </source>
</evidence>
<comment type="similarity">
    <text evidence="1">Belongs to the AfsR/DnrI/RedD regulatory family.</text>
</comment>
<dbReference type="Gene3D" id="3.40.50.300">
    <property type="entry name" value="P-loop containing nucleotide triphosphate hydrolases"/>
    <property type="match status" value="1"/>
</dbReference>
<dbReference type="PANTHER" id="PTHR47691:SF3">
    <property type="entry name" value="HTH-TYPE TRANSCRIPTIONAL REGULATOR RV0890C-RELATED"/>
    <property type="match status" value="1"/>
</dbReference>
<dbReference type="Pfam" id="PF13424">
    <property type="entry name" value="TPR_12"/>
    <property type="match status" value="3"/>
</dbReference>
<dbReference type="SUPFAM" id="SSF52540">
    <property type="entry name" value="P-loop containing nucleoside triphosphate hydrolases"/>
    <property type="match status" value="1"/>
</dbReference>
<evidence type="ECO:0000259" key="5">
    <source>
        <dbReference type="PROSITE" id="PS51755"/>
    </source>
</evidence>
<dbReference type="RefSeq" id="WP_344660783.1">
    <property type="nucleotide sequence ID" value="NZ_BAAAQM010000044.1"/>
</dbReference>
<dbReference type="Gene3D" id="1.10.10.10">
    <property type="entry name" value="Winged helix-like DNA-binding domain superfamily/Winged helix DNA-binding domain"/>
    <property type="match status" value="2"/>
</dbReference>
<reference evidence="6 7" key="1">
    <citation type="journal article" date="2019" name="Int. J. Syst. Evol. Microbiol.">
        <title>The Global Catalogue of Microorganisms (GCM) 10K type strain sequencing project: providing services to taxonomists for standard genome sequencing and annotation.</title>
        <authorList>
            <consortium name="The Broad Institute Genomics Platform"/>
            <consortium name="The Broad Institute Genome Sequencing Center for Infectious Disease"/>
            <person name="Wu L."/>
            <person name="Ma J."/>
        </authorList>
    </citation>
    <scope>NUCLEOTIDE SEQUENCE [LARGE SCALE GENOMIC DNA]</scope>
    <source>
        <strain evidence="6 7">JCM 16013</strain>
    </source>
</reference>
<keyword evidence="7" id="KW-1185">Reference proteome</keyword>
<dbReference type="InterPro" id="IPR027417">
    <property type="entry name" value="P-loop_NTPase"/>
</dbReference>
<dbReference type="InterPro" id="IPR016032">
    <property type="entry name" value="Sig_transdc_resp-reg_C-effctor"/>
</dbReference>
<protein>
    <recommendedName>
        <fullName evidence="5">OmpR/PhoB-type domain-containing protein</fullName>
    </recommendedName>
</protein>
<dbReference type="PROSITE" id="PS51755">
    <property type="entry name" value="OMPR_PHOB"/>
    <property type="match status" value="1"/>
</dbReference>
<comment type="caution">
    <text evidence="6">The sequence shown here is derived from an EMBL/GenBank/DDBJ whole genome shotgun (WGS) entry which is preliminary data.</text>
</comment>
<sequence length="1179" mass="126221">MLRFGVLGPIEVHAEGRRVDVPGAKLRALLAVLLFHAGEAVPPGTLRQALWGDRPPASATASLQNHVARLRRLLDAAESGQAPQDGAGGEDCAARIDAVGSAYRIRVAEGELDAAVFTRLAGYARRARQADDWPAVSRWTAEALVLWRGTPLADTPVELLGPAVRELVEIRLETLEWYFDAALRSGRQEGLVSRLTKAASEHPLREGLHVQLMEALHRAGGRAEALDVFRRLRRALVDELGIEPSAVAREMQRRILAADCDADCDADGGARGEAKGEAEGPEPEDPLTPEAAANAGPPGEPEPELADQDAASPSPGSGGPGTVGSQNTVAGPVGEATEEPPVPAHLPRDVSGFTGRDAETARLLTAVRETTPSASPLIFSVDGMPGVGKSAFAVHLAHRLAPHYPDGQVYLTFQGHTPGAQPIAPADAAAALLLQVGVPPERIPADPAARAGLWRARLVGKRMLLLLDDAVSSEQVRPLLPGAGAGGCLVLLTSRRRLMALDDAVPVTLDVLSAADAARLFATRAARPGVDAEDPDVREVVRLCGRLPLAVRLMASRLRHYPACSAADLVADLAAANRRRMTALSAEDVSVSAAFDCSYRDLAPERQRLFRLLGLPPGDDIEPYAAAALSGLEPADAWRALRDLEERHLVEEPVRGRYRMHDLIREHARGLAAADEPDVRDSAVRRLLHHYLITAVAADRILVPGGHGDRPQLPGDHPGCAPPLCDEHEAVAWFSAEAANIVALAETAAADHPAETVALATVFHEFFRGRSQWGPAWTLNRLALTAARRIGDVRGEAATLLRAGVLRRYTGAFRDSQKDLMRAREMYQALDEPAAQAWALAELGDVRRVLGEYTAAEADLEEAHALYERLGDRTGRAKTLVTRAHIQQMLGEYAAATDNLGTALRLYREVDHRPGQATALAHLGDLNQSMGRYFAAEEMHLRAIDLFKAIDSPLGQANSLIDMAYVQRITGRYSAAEEALTTAVDLLRADSTPLATATALLHLACVRLATGDPAAATALLAESLVVCRAVGSRPGEARVLLHWGEVDRTLGRLGEARGHMTRALEMFTELDDRAGQAEAHNMLGFLLLAGDAEEAGGAGAAADGDPERARTHHARALALAEAIGAPLEEARALEGIGMCHWRQGRPELARPVLRASLGIHRRLRDAEVARVEKRVREVG</sequence>
<feature type="compositionally biased region" description="Basic and acidic residues" evidence="4">
    <location>
        <begin position="268"/>
        <end position="278"/>
    </location>
</feature>
<dbReference type="PANTHER" id="PTHR47691">
    <property type="entry name" value="REGULATOR-RELATED"/>
    <property type="match status" value="1"/>
</dbReference>
<dbReference type="SMART" id="SM01043">
    <property type="entry name" value="BTAD"/>
    <property type="match status" value="1"/>
</dbReference>
<dbReference type="SUPFAM" id="SSF46894">
    <property type="entry name" value="C-terminal effector domain of the bipartite response regulators"/>
    <property type="match status" value="1"/>
</dbReference>
<evidence type="ECO:0000256" key="4">
    <source>
        <dbReference type="SAM" id="MobiDB-lite"/>
    </source>
</evidence>
<name>A0ABN2SQV4_9ACTN</name>
<dbReference type="InterPro" id="IPR005158">
    <property type="entry name" value="BTAD"/>
</dbReference>
<dbReference type="Gene3D" id="1.25.40.10">
    <property type="entry name" value="Tetratricopeptide repeat domain"/>
    <property type="match status" value="4"/>
</dbReference>